<dbReference type="Pfam" id="PF00692">
    <property type="entry name" value="dUTPase"/>
    <property type="match status" value="1"/>
</dbReference>
<evidence type="ECO:0000256" key="1">
    <source>
        <dbReference type="ARBA" id="ARBA00006581"/>
    </source>
</evidence>
<protein>
    <recommendedName>
        <fullName evidence="2">dUTP diphosphatase</fullName>
        <ecNumber evidence="2">3.6.1.23</ecNumber>
    </recommendedName>
</protein>
<dbReference type="Gene3D" id="2.70.40.10">
    <property type="match status" value="1"/>
</dbReference>
<accession>A0A8S5QU16</accession>
<dbReference type="InterPro" id="IPR008181">
    <property type="entry name" value="dUTPase"/>
</dbReference>
<dbReference type="NCBIfam" id="NF001862">
    <property type="entry name" value="PRK00601.1"/>
    <property type="match status" value="1"/>
</dbReference>
<dbReference type="GO" id="GO:0046081">
    <property type="term" value="P:dUTP catabolic process"/>
    <property type="evidence" value="ECO:0007669"/>
    <property type="project" value="InterPro"/>
</dbReference>
<dbReference type="GO" id="GO:0004170">
    <property type="term" value="F:dUTP diphosphatase activity"/>
    <property type="evidence" value="ECO:0007669"/>
    <property type="project" value="UniProtKB-EC"/>
</dbReference>
<dbReference type="CDD" id="cd07557">
    <property type="entry name" value="trimeric_dUTPase"/>
    <property type="match status" value="1"/>
</dbReference>
<organism evidence="6">
    <name type="scientific">Siphoviridae sp. ct5co22</name>
    <dbReference type="NCBI Taxonomy" id="2826294"/>
    <lineage>
        <taxon>Viruses</taxon>
        <taxon>Duplodnaviria</taxon>
        <taxon>Heunggongvirae</taxon>
        <taxon>Uroviricota</taxon>
        <taxon>Caudoviricetes</taxon>
    </lineage>
</organism>
<evidence type="ECO:0000313" key="6">
    <source>
        <dbReference type="EMBL" id="DAE22584.1"/>
    </source>
</evidence>
<dbReference type="GO" id="GO:0006226">
    <property type="term" value="P:dUMP biosynthetic process"/>
    <property type="evidence" value="ECO:0007669"/>
    <property type="project" value="InterPro"/>
</dbReference>
<dbReference type="PANTHER" id="PTHR11241">
    <property type="entry name" value="DEOXYURIDINE 5'-TRIPHOSPHATE NUCLEOTIDOHYDROLASE"/>
    <property type="match status" value="1"/>
</dbReference>
<evidence type="ECO:0000256" key="2">
    <source>
        <dbReference type="ARBA" id="ARBA00012379"/>
    </source>
</evidence>
<dbReference type="InterPro" id="IPR029054">
    <property type="entry name" value="dUTPase-like"/>
</dbReference>
<feature type="domain" description="dUTPase-like" evidence="5">
    <location>
        <begin position="66"/>
        <end position="190"/>
    </location>
</feature>
<dbReference type="InterPro" id="IPR033704">
    <property type="entry name" value="dUTPase_trimeric"/>
</dbReference>
<evidence type="ECO:0000259" key="5">
    <source>
        <dbReference type="Pfam" id="PF00692"/>
    </source>
</evidence>
<evidence type="ECO:0000256" key="4">
    <source>
        <dbReference type="ARBA" id="ARBA00023080"/>
    </source>
</evidence>
<dbReference type="PANTHER" id="PTHR11241:SF0">
    <property type="entry name" value="DEOXYURIDINE 5'-TRIPHOSPHATE NUCLEOTIDOHYDROLASE"/>
    <property type="match status" value="1"/>
</dbReference>
<dbReference type="NCBIfam" id="TIGR00576">
    <property type="entry name" value="dut"/>
    <property type="match status" value="1"/>
</dbReference>
<dbReference type="SUPFAM" id="SSF51283">
    <property type="entry name" value="dUTPase-like"/>
    <property type="match status" value="1"/>
</dbReference>
<reference evidence="6" key="1">
    <citation type="journal article" date="2021" name="Proc. Natl. Acad. Sci. U.S.A.">
        <title>A Catalog of Tens of Thousands of Viruses from Human Metagenomes Reveals Hidden Associations with Chronic Diseases.</title>
        <authorList>
            <person name="Tisza M.J."/>
            <person name="Buck C.B."/>
        </authorList>
    </citation>
    <scope>NUCLEOTIDE SEQUENCE</scope>
    <source>
        <strain evidence="6">Ct5co22</strain>
    </source>
</reference>
<dbReference type="GO" id="GO:0000287">
    <property type="term" value="F:magnesium ion binding"/>
    <property type="evidence" value="ECO:0007669"/>
    <property type="project" value="InterPro"/>
</dbReference>
<dbReference type="EC" id="3.6.1.23" evidence="2"/>
<evidence type="ECO:0000256" key="3">
    <source>
        <dbReference type="ARBA" id="ARBA00022801"/>
    </source>
</evidence>
<dbReference type="InterPro" id="IPR036157">
    <property type="entry name" value="dUTPase-like_sf"/>
</dbReference>
<name>A0A8S5QU16_9CAUD</name>
<keyword evidence="4" id="KW-0546">Nucleotide metabolism</keyword>
<keyword evidence="3" id="KW-0378">Hydrolase</keyword>
<comment type="similarity">
    <text evidence="1">Belongs to the dUTPase family.</text>
</comment>
<proteinExistence type="inferred from homology"/>
<dbReference type="EMBL" id="BK015735">
    <property type="protein sequence ID" value="DAE22584.1"/>
    <property type="molecule type" value="Genomic_DNA"/>
</dbReference>
<sequence length="191" mass="20725">MTTVEILEAYRCCLQDTACERCPLVADDNCAEKLKANYDALIREYKQKQKMEPPTLPVQLDPGAYLPERAHETDAGLDLRTPVDAYVRAGGSTVIDTGVHIQLPPGTVGMLKSKSGLNVKDGIVSEGVIDDGYTGTILVKLYNHGTEAKQFSRGDKITQLVVLPVLYVRVEQVEEIQGGDRGDGGFGSTGR</sequence>